<evidence type="ECO:0000259" key="2">
    <source>
        <dbReference type="SMART" id="SM00974"/>
    </source>
</evidence>
<geneLocation type="plasmid" evidence="3 4">
    <name>unnamed1</name>
</geneLocation>
<dbReference type="EMBL" id="CP051678">
    <property type="protein sequence ID" value="QJD81635.1"/>
    <property type="molecule type" value="Genomic_DNA"/>
</dbReference>
<evidence type="ECO:0000256" key="1">
    <source>
        <dbReference type="SAM" id="Coils"/>
    </source>
</evidence>
<keyword evidence="1" id="KW-0175">Coiled coil</keyword>
<dbReference type="SMART" id="SM00974">
    <property type="entry name" value="T5orf172"/>
    <property type="match status" value="1"/>
</dbReference>
<dbReference type="InterPro" id="IPR025280">
    <property type="entry name" value="SNIPE"/>
</dbReference>
<feature type="domain" description="Bacteriophage T5 Orf172 DNA-binding" evidence="2">
    <location>
        <begin position="149"/>
        <end position="232"/>
    </location>
</feature>
<dbReference type="Pfam" id="PF10544">
    <property type="entry name" value="T5orf172"/>
    <property type="match status" value="1"/>
</dbReference>
<keyword evidence="3" id="KW-0614">Plasmid</keyword>
<gene>
    <name evidence="3" type="ORF">HH216_25155</name>
</gene>
<feature type="coiled-coil region" evidence="1">
    <location>
        <begin position="45"/>
        <end position="132"/>
    </location>
</feature>
<organism evidence="3 4">
    <name type="scientific">Spirosoma rhododendri</name>
    <dbReference type="NCBI Taxonomy" id="2728024"/>
    <lineage>
        <taxon>Bacteria</taxon>
        <taxon>Pseudomonadati</taxon>
        <taxon>Bacteroidota</taxon>
        <taxon>Cytophagia</taxon>
        <taxon>Cytophagales</taxon>
        <taxon>Cytophagaceae</taxon>
        <taxon>Spirosoma</taxon>
    </lineage>
</organism>
<keyword evidence="4" id="KW-1185">Reference proteome</keyword>
<dbReference type="Pfam" id="PF13250">
    <property type="entry name" value="SNIPE"/>
    <property type="match status" value="1"/>
</dbReference>
<dbReference type="KEGG" id="srho:HH216_25155"/>
<dbReference type="Proteomes" id="UP000501128">
    <property type="component" value="Plasmid unnamed1"/>
</dbReference>
<protein>
    <submittedName>
        <fullName evidence="3">DUF4041 domain-containing protein</fullName>
    </submittedName>
</protein>
<dbReference type="AlphaFoldDB" id="A0A7L5DU67"/>
<proteinExistence type="predicted"/>
<evidence type="ECO:0000313" key="3">
    <source>
        <dbReference type="EMBL" id="QJD81635.1"/>
    </source>
</evidence>
<dbReference type="RefSeq" id="WP_169553653.1">
    <property type="nucleotide sequence ID" value="NZ_CP051678.1"/>
</dbReference>
<dbReference type="InterPro" id="IPR018306">
    <property type="entry name" value="Phage_T5_Orf172_DNA-bd"/>
</dbReference>
<accession>A0A7L5DU67</accession>
<sequence length="279" mass="32178">MGNMEARISKSFEAINKLGSVNQISITQQYHDLRKSELQLEFELQQKIQSEKEEQRLIREQMREEEKAQREIETAQRKAEDEEARYQKALLKATEDAKRATGAQLESLDLKIAELEQLLSAAQLQKERALSMAQQTKSGHVYVISNIGSFGEDVFKIGMTRRLEPMDRVRELGDASVPFSFDVHALVYSDNAPDLEYKIHRQLIERRLNLINNRREFFRVDLDEVETIFSNAGHPLTLTRLAEAREYRESLAIRESKSRVGEEIESDLVADLIPLSLDD</sequence>
<evidence type="ECO:0000313" key="4">
    <source>
        <dbReference type="Proteomes" id="UP000501128"/>
    </source>
</evidence>
<name>A0A7L5DU67_9BACT</name>
<reference evidence="3 4" key="1">
    <citation type="submission" date="2020-04" db="EMBL/GenBank/DDBJ databases">
        <title>Genome sequencing of novel species.</title>
        <authorList>
            <person name="Heo J."/>
            <person name="Kim S.-J."/>
            <person name="Kim J.-S."/>
            <person name="Hong S.-B."/>
            <person name="Kwon S.-W."/>
        </authorList>
    </citation>
    <scope>NUCLEOTIDE SEQUENCE [LARGE SCALE GENOMIC DNA]</scope>
    <source>
        <strain evidence="3 4">CJU-R4</strain>
        <plasmid evidence="3 4">unnamed1</plasmid>
    </source>
</reference>